<proteinExistence type="predicted"/>
<dbReference type="EMBL" id="QMDX01000017">
    <property type="protein sequence ID" value="TSD09131.1"/>
    <property type="molecule type" value="Genomic_DNA"/>
</dbReference>
<dbReference type="InParanoid" id="A0A554MVK1"/>
<dbReference type="Proteomes" id="UP000319894">
    <property type="component" value="Unassembled WGS sequence"/>
</dbReference>
<dbReference type="GO" id="GO:0019441">
    <property type="term" value="P:L-tryptophan catabolic process to kynurenine"/>
    <property type="evidence" value="ECO:0007669"/>
    <property type="project" value="InterPro"/>
</dbReference>
<gene>
    <name evidence="1" type="ORF">DP107_16885</name>
</gene>
<evidence type="ECO:0000313" key="2">
    <source>
        <dbReference type="Proteomes" id="UP000319894"/>
    </source>
</evidence>
<dbReference type="GO" id="GO:0004061">
    <property type="term" value="F:arylformamidase activity"/>
    <property type="evidence" value="ECO:0007669"/>
    <property type="project" value="InterPro"/>
</dbReference>
<dbReference type="PANTHER" id="PTHR31118">
    <property type="entry name" value="CYCLASE-LIKE PROTEIN 2"/>
    <property type="match status" value="1"/>
</dbReference>
<reference evidence="1 2" key="1">
    <citation type="submission" date="2018-06" db="EMBL/GenBank/DDBJ databases">
        <title>Natronomonas sp. F16-60 a new haloarchaeon isolated from a solar saltern of Isla Cristina, Huelva, Spain.</title>
        <authorList>
            <person name="Duran-Viseras A."/>
            <person name="Sanchez-Porro C."/>
            <person name="Ventosa A."/>
        </authorList>
    </citation>
    <scope>NUCLEOTIDE SEQUENCE [LARGE SCALE GENOMIC DNA]</scope>
    <source>
        <strain evidence="1 2">F16-60</strain>
    </source>
</reference>
<dbReference type="SUPFAM" id="SSF102198">
    <property type="entry name" value="Putative cyclase"/>
    <property type="match status" value="1"/>
</dbReference>
<dbReference type="Pfam" id="PF04199">
    <property type="entry name" value="Cyclase"/>
    <property type="match status" value="1"/>
</dbReference>
<accession>A0A554MVK1</accession>
<sequence>MLVPQSALTRQCLTQTFHSEVPHSPSLPSPVLETMSTVEEDGRHVQHYGAPTHVGTHVDAPLHFVAGGTTIDDIPLSRFAGPAVVLNLQRSESEEIPLRDVERAAEAAGGIVAGDIVLVRTGWGECFDDEETYQRYPWLGPDVAEWLLERDIRMLAVDTISPDRPRAIRPDGWSDYPHHRTLLPEGVLIAEHLYLEEVANAGRGLEVMCFPLKLQDGDGAPARFVAQAQSTEQ</sequence>
<dbReference type="PANTHER" id="PTHR31118:SF12">
    <property type="entry name" value="CYCLASE-LIKE PROTEIN 2"/>
    <property type="match status" value="1"/>
</dbReference>
<comment type="caution">
    <text evidence="1">The sequence shown here is derived from an EMBL/GenBank/DDBJ whole genome shotgun (WGS) entry which is preliminary data.</text>
</comment>
<evidence type="ECO:0000313" key="1">
    <source>
        <dbReference type="EMBL" id="TSD09131.1"/>
    </source>
</evidence>
<name>A0A554MVK1_9EURY</name>
<protein>
    <recommendedName>
        <fullName evidence="3">Kynurenine formamidase</fullName>
    </recommendedName>
</protein>
<dbReference type="Gene3D" id="3.50.30.50">
    <property type="entry name" value="Putative cyclase"/>
    <property type="match status" value="1"/>
</dbReference>
<evidence type="ECO:0008006" key="3">
    <source>
        <dbReference type="Google" id="ProtNLM"/>
    </source>
</evidence>
<dbReference type="InterPro" id="IPR007325">
    <property type="entry name" value="KFase/CYL"/>
</dbReference>
<organism evidence="1 2">
    <name type="scientific">Haloglomus irregulare</name>
    <dbReference type="NCBI Taxonomy" id="2234134"/>
    <lineage>
        <taxon>Archaea</taxon>
        <taxon>Methanobacteriati</taxon>
        <taxon>Methanobacteriota</taxon>
        <taxon>Stenosarchaea group</taxon>
        <taxon>Halobacteria</taxon>
        <taxon>Halobacteriales</taxon>
        <taxon>Natronomonadaceae</taxon>
        <taxon>Haloglomus</taxon>
    </lineage>
</organism>
<keyword evidence="2" id="KW-1185">Reference proteome</keyword>
<dbReference type="InterPro" id="IPR037175">
    <property type="entry name" value="KFase_sf"/>
</dbReference>
<dbReference type="AlphaFoldDB" id="A0A554MVK1"/>